<dbReference type="Proteomes" id="UP000244962">
    <property type="component" value="Unassembled WGS sequence"/>
</dbReference>
<evidence type="ECO:0000313" key="2">
    <source>
        <dbReference type="Proteomes" id="UP000244962"/>
    </source>
</evidence>
<dbReference type="EMBL" id="QEFB01000017">
    <property type="protein sequence ID" value="PWC06045.1"/>
    <property type="molecule type" value="Genomic_DNA"/>
</dbReference>
<dbReference type="GO" id="GO:0006281">
    <property type="term" value="P:DNA repair"/>
    <property type="evidence" value="ECO:0007669"/>
    <property type="project" value="InterPro"/>
</dbReference>
<dbReference type="InterPro" id="IPR011257">
    <property type="entry name" value="DNA_glycosylase"/>
</dbReference>
<dbReference type="AlphaFoldDB" id="A0A2U1TAX6"/>
<evidence type="ECO:0008006" key="3">
    <source>
        <dbReference type="Google" id="ProtNLM"/>
    </source>
</evidence>
<comment type="caution">
    <text evidence="1">The sequence shown here is derived from an EMBL/GenBank/DDBJ whole genome shotgun (WGS) entry which is preliminary data.</text>
</comment>
<dbReference type="GO" id="GO:0003824">
    <property type="term" value="F:catalytic activity"/>
    <property type="evidence" value="ECO:0007669"/>
    <property type="project" value="InterPro"/>
</dbReference>
<accession>A0A2U1TAX6</accession>
<protein>
    <recommendedName>
        <fullName evidence="3">DNA methylase</fullName>
    </recommendedName>
</protein>
<keyword evidence="2" id="KW-1185">Reference proteome</keyword>
<dbReference type="Gene3D" id="1.10.340.30">
    <property type="entry name" value="Hypothetical protein, domain 2"/>
    <property type="match status" value="1"/>
</dbReference>
<dbReference type="SUPFAM" id="SSF48150">
    <property type="entry name" value="DNA-glycosylase"/>
    <property type="match status" value="1"/>
</dbReference>
<reference evidence="2" key="1">
    <citation type="submission" date="2018-04" db="EMBL/GenBank/DDBJ databases">
        <authorList>
            <person name="Liu S."/>
            <person name="Wang Z."/>
            <person name="Li J."/>
        </authorList>
    </citation>
    <scope>NUCLEOTIDE SEQUENCE [LARGE SCALE GENOMIC DNA]</scope>
    <source>
        <strain evidence="2">622</strain>
    </source>
</reference>
<name>A0A2U1TAX6_9MICO</name>
<evidence type="ECO:0000313" key="1">
    <source>
        <dbReference type="EMBL" id="PWC06045.1"/>
    </source>
</evidence>
<sequence length="150" mass="16644">MSGNLSPSDLDLDPSSGSPQQLYRWFLASVLFGRPIQQSVAAETYRVLIKRDFTGPQKFGEIGREPLRRLLDQGGYVRLDYQMADTLHAVMRSIISDHGSVHRLVATAENEAELTRRLTALKGIGPVTARIFTDQIPAALYGSAREDARD</sequence>
<proteinExistence type="predicted"/>
<organism evidence="1 2">
    <name type="scientific">Mycetocola zhujimingii</name>
    <dbReference type="NCBI Taxonomy" id="2079792"/>
    <lineage>
        <taxon>Bacteria</taxon>
        <taxon>Bacillati</taxon>
        <taxon>Actinomycetota</taxon>
        <taxon>Actinomycetes</taxon>
        <taxon>Micrococcales</taxon>
        <taxon>Microbacteriaceae</taxon>
        <taxon>Mycetocola</taxon>
    </lineage>
</organism>
<gene>
    <name evidence="1" type="ORF">DF223_13515</name>
</gene>
<dbReference type="RefSeq" id="WP_108963576.1">
    <property type="nucleotide sequence ID" value="NZ_QEFB01000017.1"/>
</dbReference>